<feature type="compositionally biased region" description="Basic and acidic residues" evidence="1">
    <location>
        <begin position="41"/>
        <end position="52"/>
    </location>
</feature>
<organism evidence="2 3">
    <name type="scientific">Varanus komodoensis</name>
    <name type="common">Komodo dragon</name>
    <dbReference type="NCBI Taxonomy" id="61221"/>
    <lineage>
        <taxon>Eukaryota</taxon>
        <taxon>Metazoa</taxon>
        <taxon>Chordata</taxon>
        <taxon>Craniata</taxon>
        <taxon>Vertebrata</taxon>
        <taxon>Euteleostomi</taxon>
        <taxon>Lepidosauria</taxon>
        <taxon>Squamata</taxon>
        <taxon>Bifurcata</taxon>
        <taxon>Unidentata</taxon>
        <taxon>Episquamata</taxon>
        <taxon>Toxicofera</taxon>
        <taxon>Anguimorpha</taxon>
        <taxon>Paleoanguimorpha</taxon>
        <taxon>Varanoidea</taxon>
        <taxon>Varanidae</taxon>
        <taxon>Varanus</taxon>
    </lineage>
</organism>
<name>A0A8D2IMU9_VARKO</name>
<reference evidence="2" key="1">
    <citation type="submission" date="2025-08" db="UniProtKB">
        <authorList>
            <consortium name="Ensembl"/>
        </authorList>
    </citation>
    <scope>IDENTIFICATION</scope>
</reference>
<dbReference type="AlphaFoldDB" id="A0A8D2IMU9"/>
<proteinExistence type="predicted"/>
<evidence type="ECO:0000313" key="2">
    <source>
        <dbReference type="Ensembl" id="ENSVKKP00000001986.1"/>
    </source>
</evidence>
<dbReference type="Proteomes" id="UP000694545">
    <property type="component" value="Unplaced"/>
</dbReference>
<feature type="region of interest" description="Disordered" evidence="1">
    <location>
        <begin position="29"/>
        <end position="91"/>
    </location>
</feature>
<accession>A0A8D2IMU9</accession>
<evidence type="ECO:0000313" key="3">
    <source>
        <dbReference type="Proteomes" id="UP000694545"/>
    </source>
</evidence>
<dbReference type="Ensembl" id="ENSVKKT00000002050.1">
    <property type="protein sequence ID" value="ENSVKKP00000001986.1"/>
    <property type="gene ID" value="ENSVKKG00000001615.1"/>
</dbReference>
<reference evidence="2" key="2">
    <citation type="submission" date="2025-09" db="UniProtKB">
        <authorList>
            <consortium name="Ensembl"/>
        </authorList>
    </citation>
    <scope>IDENTIFICATION</scope>
</reference>
<keyword evidence="3" id="KW-1185">Reference proteome</keyword>
<protein>
    <submittedName>
        <fullName evidence="2">Uncharacterized protein</fullName>
    </submittedName>
</protein>
<sequence length="91" mass="10302">MFLPSLLSRKNEMATNFATRYKKDLSTQTLRTKLASRKSISQKESRHNEFNKGRQLGLLDVNTQASRGKEFSLPEDSGEGYLPKNKAKPGK</sequence>
<evidence type="ECO:0000256" key="1">
    <source>
        <dbReference type="SAM" id="MobiDB-lite"/>
    </source>
</evidence>